<reference evidence="1 2" key="1">
    <citation type="journal article" date="2014" name="ISME J.">
        <title>Candidatus Competibacter-lineage genomes retrieved from metagenomes reveal functional metabolic diversity.</title>
        <authorList>
            <person name="McIlroy S.J."/>
            <person name="Albertsen M."/>
            <person name="Andresen E.K."/>
            <person name="Saunders A.M."/>
            <person name="Kristiansen R."/>
            <person name="Stokholm-Bjerregaard M."/>
            <person name="Nielsen K.L."/>
            <person name="Nielsen P.H."/>
        </authorList>
    </citation>
    <scope>NUCLEOTIDE SEQUENCE [LARGE SCALE GENOMIC DNA]</scope>
    <source>
        <strain evidence="1 2">Run_B_J11</strain>
    </source>
</reference>
<evidence type="ECO:0008006" key="3">
    <source>
        <dbReference type="Google" id="ProtNLM"/>
    </source>
</evidence>
<protein>
    <recommendedName>
        <fullName evidence="3">MOSC domain-containing protein</fullName>
    </recommendedName>
</protein>
<dbReference type="RefSeq" id="WP_034430819.1">
    <property type="nucleotide sequence ID" value="NZ_CBTK010000036.1"/>
</dbReference>
<evidence type="ECO:0000313" key="2">
    <source>
        <dbReference type="Proteomes" id="UP000019184"/>
    </source>
</evidence>
<dbReference type="Proteomes" id="UP000019184">
    <property type="component" value="Unassembled WGS sequence"/>
</dbReference>
<dbReference type="OrthoDB" id="581532at2"/>
<accession>A0A7U7G8N7</accession>
<name>A0A7U7G8N7_9GAMM</name>
<gene>
    <name evidence="1" type="ORF">BN874_1300008</name>
</gene>
<dbReference type="AlphaFoldDB" id="A0A7U7G8N7"/>
<comment type="caution">
    <text evidence="1">The sequence shown here is derived from an EMBL/GenBank/DDBJ whole genome shotgun (WGS) entry which is preliminary data.</text>
</comment>
<organism evidence="1 2">
    <name type="scientific">Candidatus Contendobacter odensis Run_B_J11</name>
    <dbReference type="NCBI Taxonomy" id="1400861"/>
    <lineage>
        <taxon>Bacteria</taxon>
        <taxon>Pseudomonadati</taxon>
        <taxon>Pseudomonadota</taxon>
        <taxon>Gammaproteobacteria</taxon>
        <taxon>Candidatus Competibacteraceae</taxon>
        <taxon>Candidatus Contendibacter</taxon>
    </lineage>
</organism>
<dbReference type="EMBL" id="CBTK010000036">
    <property type="protein sequence ID" value="CDH43757.1"/>
    <property type="molecule type" value="Genomic_DNA"/>
</dbReference>
<sequence>MTSYDPDTLVQDKEITRSIYRRFNGKLALNGFVIEGGGIAVGDKVQLVRGCAGAESAVFIE</sequence>
<evidence type="ECO:0000313" key="1">
    <source>
        <dbReference type="EMBL" id="CDH43757.1"/>
    </source>
</evidence>
<proteinExistence type="predicted"/>
<keyword evidence="2" id="KW-1185">Reference proteome</keyword>